<evidence type="ECO:0000256" key="1">
    <source>
        <dbReference type="SAM" id="MobiDB-lite"/>
    </source>
</evidence>
<keyword evidence="2" id="KW-0472">Membrane</keyword>
<feature type="region of interest" description="Disordered" evidence="1">
    <location>
        <begin position="79"/>
        <end position="109"/>
    </location>
</feature>
<dbReference type="EMBL" id="CAMXCT020004946">
    <property type="protein sequence ID" value="CAL1164230.1"/>
    <property type="molecule type" value="Genomic_DNA"/>
</dbReference>
<dbReference type="OrthoDB" id="409294at2759"/>
<reference evidence="4 5" key="2">
    <citation type="submission" date="2024-05" db="EMBL/GenBank/DDBJ databases">
        <authorList>
            <person name="Chen Y."/>
            <person name="Shah S."/>
            <person name="Dougan E. K."/>
            <person name="Thang M."/>
            <person name="Chan C."/>
        </authorList>
    </citation>
    <scope>NUCLEOTIDE SEQUENCE [LARGE SCALE GENOMIC DNA]</scope>
</reference>
<dbReference type="EMBL" id="CAMXCT010004946">
    <property type="protein sequence ID" value="CAI4010855.1"/>
    <property type="molecule type" value="Genomic_DNA"/>
</dbReference>
<sequence>MFRPVHPCSMEFSHHICCFAERRAIVGTMASPPVGTTPLASAGAVVERLARLESHVAELQRSKLEVQGRLEFLERGHGRAAGSPLAGRLASSSSSEEDLVEVQKNDTDHPVESKEGYAFAENCWDAVICFGHPSIGLGSSLVLLFLLIFTVFLQLVFCYMVYTSFTENPFEKSSVTALRYWRIDQAHQASQTSKNSLTSLAARACDFDKSLATSFSEKEIAENVFQYGFSMMSTGFVMCSLALVAWFSTMIAEFQKLLSFTVGLFEIPRGKTVFHLEDGEIVLVRLARKRLFFILMTVLLRAGVLCILLWYGTVYLVYTETVQDLLLNAVALKFVLEVAELLFDAFAPRRSRSFIENLRPLNLESIGHSHHDCLVPVFFLMVLVALMIVSMYVLMLPSLDARKLTWEGICGGNRNFATAVDGLGRLHWSNTEEYKDLEDGEHLQNYIHEATHALISDAESNAYAPMSIYEPSFQRLRNVIGEETIVEAGASRRCADADADEGKDYWSNMGRGILRMATENDHIDSCADVAPYCTIVGLRGLRARQWCPSTCGCGQPFSGLLLDKVQNGCPSECVQKRRGEADRSATKCQDQLLNLTAIYAKGAQVLWRRGGAVTLRALFTQRGYISESLTALAQRMETEGCDAVAHGDVAGRDFCVGNSMLLTRMLGQQHSPFSPSA</sequence>
<evidence type="ECO:0000313" key="5">
    <source>
        <dbReference type="Proteomes" id="UP001152797"/>
    </source>
</evidence>
<dbReference type="Proteomes" id="UP001152797">
    <property type="component" value="Unassembled WGS sequence"/>
</dbReference>
<organism evidence="3">
    <name type="scientific">Cladocopium goreaui</name>
    <dbReference type="NCBI Taxonomy" id="2562237"/>
    <lineage>
        <taxon>Eukaryota</taxon>
        <taxon>Sar</taxon>
        <taxon>Alveolata</taxon>
        <taxon>Dinophyceae</taxon>
        <taxon>Suessiales</taxon>
        <taxon>Symbiodiniaceae</taxon>
        <taxon>Cladocopium</taxon>
    </lineage>
</organism>
<feature type="compositionally biased region" description="Low complexity" evidence="1">
    <location>
        <begin position="80"/>
        <end position="94"/>
    </location>
</feature>
<protein>
    <submittedName>
        <fullName evidence="4">Protein RFT1 homolog</fullName>
    </submittedName>
</protein>
<evidence type="ECO:0000313" key="4">
    <source>
        <dbReference type="EMBL" id="CAL4798167.1"/>
    </source>
</evidence>
<keyword evidence="2" id="KW-0812">Transmembrane</keyword>
<evidence type="ECO:0000313" key="3">
    <source>
        <dbReference type="EMBL" id="CAI4010855.1"/>
    </source>
</evidence>
<keyword evidence="5" id="KW-1185">Reference proteome</keyword>
<gene>
    <name evidence="3" type="ORF">C1SCF055_LOCUS36077</name>
</gene>
<feature type="transmembrane region" description="Helical" evidence="2">
    <location>
        <begin position="141"/>
        <end position="162"/>
    </location>
</feature>
<accession>A0A9P1GEU5</accession>
<comment type="caution">
    <text evidence="3">The sequence shown here is derived from an EMBL/GenBank/DDBJ whole genome shotgun (WGS) entry which is preliminary data.</text>
</comment>
<evidence type="ECO:0000256" key="2">
    <source>
        <dbReference type="SAM" id="Phobius"/>
    </source>
</evidence>
<feature type="transmembrane region" description="Helical" evidence="2">
    <location>
        <begin position="373"/>
        <end position="395"/>
    </location>
</feature>
<dbReference type="AlphaFoldDB" id="A0A9P1GEU5"/>
<feature type="transmembrane region" description="Helical" evidence="2">
    <location>
        <begin position="291"/>
        <end position="313"/>
    </location>
</feature>
<proteinExistence type="predicted"/>
<name>A0A9P1GEU5_9DINO</name>
<keyword evidence="2" id="KW-1133">Transmembrane helix</keyword>
<dbReference type="EMBL" id="CAMXCT030004946">
    <property type="protein sequence ID" value="CAL4798167.1"/>
    <property type="molecule type" value="Genomic_DNA"/>
</dbReference>
<reference evidence="3" key="1">
    <citation type="submission" date="2022-10" db="EMBL/GenBank/DDBJ databases">
        <authorList>
            <person name="Chen Y."/>
            <person name="Dougan E. K."/>
            <person name="Chan C."/>
            <person name="Rhodes N."/>
            <person name="Thang M."/>
        </authorList>
    </citation>
    <scope>NUCLEOTIDE SEQUENCE</scope>
</reference>
<feature type="transmembrane region" description="Helical" evidence="2">
    <location>
        <begin position="224"/>
        <end position="247"/>
    </location>
</feature>